<evidence type="ECO:0000256" key="11">
    <source>
        <dbReference type="HAMAP-Rule" id="MF_00121"/>
    </source>
</evidence>
<dbReference type="InterPro" id="IPR023168">
    <property type="entry name" value="GatB_Yqey_C_2"/>
</dbReference>
<evidence type="ECO:0000256" key="3">
    <source>
        <dbReference type="ARBA" id="ARBA00016923"/>
    </source>
</evidence>
<dbReference type="HAMAP" id="MF_00121">
    <property type="entry name" value="GatB"/>
    <property type="match status" value="1"/>
</dbReference>
<keyword evidence="6 11" id="KW-0067">ATP-binding</keyword>
<comment type="similarity">
    <text evidence="1 11">Belongs to the GatB/GatE family. GatB subfamily.</text>
</comment>
<dbReference type="GO" id="GO:0050567">
    <property type="term" value="F:glutaminyl-tRNA synthase (glutamine-hydrolyzing) activity"/>
    <property type="evidence" value="ECO:0007669"/>
    <property type="project" value="UniProtKB-UniRule"/>
</dbReference>
<dbReference type="GO" id="GO:0070681">
    <property type="term" value="P:glutaminyl-tRNAGln biosynthesis via transamidation"/>
    <property type="evidence" value="ECO:0007669"/>
    <property type="project" value="TreeGrafter"/>
</dbReference>
<dbReference type="InterPro" id="IPR018027">
    <property type="entry name" value="Asn/Gln_amidotransferase"/>
</dbReference>
<dbReference type="EC" id="6.3.5.-" evidence="11"/>
<dbReference type="GO" id="GO:0016740">
    <property type="term" value="F:transferase activity"/>
    <property type="evidence" value="ECO:0007669"/>
    <property type="project" value="UniProtKB-KW"/>
</dbReference>
<dbReference type="Pfam" id="PF02934">
    <property type="entry name" value="GatB_N"/>
    <property type="match status" value="1"/>
</dbReference>
<keyword evidence="4 11" id="KW-0436">Ligase</keyword>
<dbReference type="GO" id="GO:0050566">
    <property type="term" value="F:asparaginyl-tRNA synthase (glutamine-hydrolyzing) activity"/>
    <property type="evidence" value="ECO:0007669"/>
    <property type="project" value="RHEA"/>
</dbReference>
<evidence type="ECO:0000256" key="8">
    <source>
        <dbReference type="ARBA" id="ARBA00024799"/>
    </source>
</evidence>
<dbReference type="InterPro" id="IPR017959">
    <property type="entry name" value="Asn/Gln-tRNA_amidoTrfase_suB/E"/>
</dbReference>
<dbReference type="SUPFAM" id="SSF55931">
    <property type="entry name" value="Glutamine synthetase/guanido kinase"/>
    <property type="match status" value="1"/>
</dbReference>
<dbReference type="PANTHER" id="PTHR11659">
    <property type="entry name" value="GLUTAMYL-TRNA GLN AMIDOTRANSFERASE SUBUNIT B MITOCHONDRIAL AND PROKARYOTIC PET112-RELATED"/>
    <property type="match status" value="1"/>
</dbReference>
<proteinExistence type="inferred from homology"/>
<keyword evidence="14" id="KW-1185">Reference proteome</keyword>
<dbReference type="SMART" id="SM00845">
    <property type="entry name" value="GatB_Yqey"/>
    <property type="match status" value="1"/>
</dbReference>
<dbReference type="GO" id="GO:0005524">
    <property type="term" value="F:ATP binding"/>
    <property type="evidence" value="ECO:0007669"/>
    <property type="project" value="UniProtKB-KW"/>
</dbReference>
<keyword evidence="13" id="KW-0808">Transferase</keyword>
<evidence type="ECO:0000259" key="12">
    <source>
        <dbReference type="SMART" id="SM00845"/>
    </source>
</evidence>
<feature type="domain" description="Asn/Gln amidotransferase" evidence="12">
    <location>
        <begin position="355"/>
        <end position="507"/>
    </location>
</feature>
<dbReference type="AlphaFoldDB" id="A0A1V4T2Z6"/>
<dbReference type="Gene3D" id="1.10.150.380">
    <property type="entry name" value="GatB domain, N-terminal subdomain"/>
    <property type="match status" value="1"/>
</dbReference>
<name>A0A1V4T2Z6_9GAMM</name>
<evidence type="ECO:0000256" key="4">
    <source>
        <dbReference type="ARBA" id="ARBA00022598"/>
    </source>
</evidence>
<comment type="catalytic activity">
    <reaction evidence="9 11">
        <text>L-aspartyl-tRNA(Asn) + L-glutamine + ATP + H2O = L-asparaginyl-tRNA(Asn) + L-glutamate + ADP + phosphate + 2 H(+)</text>
        <dbReference type="Rhea" id="RHEA:14513"/>
        <dbReference type="Rhea" id="RHEA-COMP:9674"/>
        <dbReference type="Rhea" id="RHEA-COMP:9677"/>
        <dbReference type="ChEBI" id="CHEBI:15377"/>
        <dbReference type="ChEBI" id="CHEBI:15378"/>
        <dbReference type="ChEBI" id="CHEBI:29985"/>
        <dbReference type="ChEBI" id="CHEBI:30616"/>
        <dbReference type="ChEBI" id="CHEBI:43474"/>
        <dbReference type="ChEBI" id="CHEBI:58359"/>
        <dbReference type="ChEBI" id="CHEBI:78515"/>
        <dbReference type="ChEBI" id="CHEBI:78516"/>
        <dbReference type="ChEBI" id="CHEBI:456216"/>
    </reaction>
</comment>
<comment type="subunit">
    <text evidence="2 11">Heterotrimer of A, B and C subunits.</text>
</comment>
<comment type="catalytic activity">
    <reaction evidence="10 11">
        <text>L-glutamyl-tRNA(Gln) + L-glutamine + ATP + H2O = L-glutaminyl-tRNA(Gln) + L-glutamate + ADP + phosphate + H(+)</text>
        <dbReference type="Rhea" id="RHEA:17521"/>
        <dbReference type="Rhea" id="RHEA-COMP:9681"/>
        <dbReference type="Rhea" id="RHEA-COMP:9684"/>
        <dbReference type="ChEBI" id="CHEBI:15377"/>
        <dbReference type="ChEBI" id="CHEBI:15378"/>
        <dbReference type="ChEBI" id="CHEBI:29985"/>
        <dbReference type="ChEBI" id="CHEBI:30616"/>
        <dbReference type="ChEBI" id="CHEBI:43474"/>
        <dbReference type="ChEBI" id="CHEBI:58359"/>
        <dbReference type="ChEBI" id="CHEBI:78520"/>
        <dbReference type="ChEBI" id="CHEBI:78521"/>
        <dbReference type="ChEBI" id="CHEBI:456216"/>
    </reaction>
</comment>
<organism evidence="13 14">
    <name type="scientific">Oceanospirillum multiglobuliferum</name>
    <dbReference type="NCBI Taxonomy" id="64969"/>
    <lineage>
        <taxon>Bacteria</taxon>
        <taxon>Pseudomonadati</taxon>
        <taxon>Pseudomonadota</taxon>
        <taxon>Gammaproteobacteria</taxon>
        <taxon>Oceanospirillales</taxon>
        <taxon>Oceanospirillaceae</taxon>
        <taxon>Oceanospirillum</taxon>
    </lineage>
</organism>
<sequence>MGINWHRLQISNSPQPCFIEDNTMEWEAVIGLEIHVQLATQSKIFSGASIAFGSEPNTQACAVDLGLPGILPVLNETAVEMAVKFGLAVDAEIGMKSVFERKNYFYPDLPKGYQTTQNDLPIIGPGLVEIQLENGTSKHIRIHHAHLEEDAGKSLHEAFFDENGRGMTGVDLNRAGTPLLEIVSQPEMNSAKEAVAYIKAVHSIVTYLGISDGNMAEGSMRCDANVSMHYKGTPLGTRCEIKNINSFKFIEKAINHEIERQIELLEDGGRVIQETRLYDPDKNETRSMRSKEEANDYRYFPCPDLLPVVLDEAYIEHIRSEMPELPKQKKQRFIDELGLSAYDASVLSSTRAMADYFEQVFQTCGDAKSAANWVMGELSAQMNKDNVEVENCPVSAVQLGQLVKRIIDSTINAKAAKQVFVALWEKEGNSVDEIIADKGLKQVTDTGAIAAVVDEVLAKNPQQVEQYLAAPADKRGKMIGFFVGQIMKASKGTANPQMVNQLLSEKLG</sequence>
<evidence type="ECO:0000313" key="13">
    <source>
        <dbReference type="EMBL" id="OPX54993.1"/>
    </source>
</evidence>
<dbReference type="InterPro" id="IPR042114">
    <property type="entry name" value="GatB_C_1"/>
</dbReference>
<dbReference type="FunFam" id="1.10.10.410:FF:000001">
    <property type="entry name" value="Aspartyl/glutamyl-tRNA(Asn/Gln) amidotransferase subunit B"/>
    <property type="match status" value="1"/>
</dbReference>
<dbReference type="STRING" id="64969.SAMN02745127_00241"/>
<evidence type="ECO:0000256" key="7">
    <source>
        <dbReference type="ARBA" id="ARBA00022917"/>
    </source>
</evidence>
<evidence type="ECO:0000256" key="6">
    <source>
        <dbReference type="ARBA" id="ARBA00022840"/>
    </source>
</evidence>
<dbReference type="Gene3D" id="1.10.10.410">
    <property type="match status" value="1"/>
</dbReference>
<dbReference type="SUPFAM" id="SSF89095">
    <property type="entry name" value="GatB/YqeY motif"/>
    <property type="match status" value="1"/>
</dbReference>
<dbReference type="NCBIfam" id="NF004014">
    <property type="entry name" value="PRK05477.1-4"/>
    <property type="match status" value="1"/>
</dbReference>
<dbReference type="InterPro" id="IPR004413">
    <property type="entry name" value="GatB"/>
</dbReference>
<dbReference type="PANTHER" id="PTHR11659:SF0">
    <property type="entry name" value="GLUTAMYL-TRNA(GLN) AMIDOTRANSFERASE SUBUNIT B, MITOCHONDRIAL"/>
    <property type="match status" value="1"/>
</dbReference>
<comment type="caution">
    <text evidence="13">The sequence shown here is derived from an EMBL/GenBank/DDBJ whole genome shotgun (WGS) entry which is preliminary data.</text>
</comment>
<evidence type="ECO:0000256" key="5">
    <source>
        <dbReference type="ARBA" id="ARBA00022741"/>
    </source>
</evidence>
<dbReference type="NCBIfam" id="TIGR00133">
    <property type="entry name" value="gatB"/>
    <property type="match status" value="1"/>
</dbReference>
<accession>A0A1V4T2Z6</accession>
<reference evidence="13 14" key="1">
    <citation type="submission" date="2017-01" db="EMBL/GenBank/DDBJ databases">
        <title>Genome Sequencing of a Marine Spirillum, Oceanospirillum multiglobuliferum ATCC 33336, from Japan.</title>
        <authorList>
            <person name="Carney J.G."/>
            <person name="Trachtenberg A.M."/>
            <person name="Rheaume B.A."/>
            <person name="Linnane J.D."/>
            <person name="Pitts N.L."/>
            <person name="Mykles D.L."/>
            <person name="Maclea K.S."/>
        </authorList>
    </citation>
    <scope>NUCLEOTIDE SEQUENCE [LARGE SCALE GENOMIC DNA]</scope>
    <source>
        <strain evidence="13 14">ATCC 33336</strain>
    </source>
</reference>
<evidence type="ECO:0000256" key="1">
    <source>
        <dbReference type="ARBA" id="ARBA00005306"/>
    </source>
</evidence>
<dbReference type="NCBIfam" id="NF004015">
    <property type="entry name" value="PRK05477.1-5"/>
    <property type="match status" value="1"/>
</dbReference>
<evidence type="ECO:0000256" key="9">
    <source>
        <dbReference type="ARBA" id="ARBA00047380"/>
    </source>
</evidence>
<dbReference type="PROSITE" id="PS01234">
    <property type="entry name" value="GATB"/>
    <property type="match status" value="1"/>
</dbReference>
<keyword evidence="7 11" id="KW-0648">Protein biosynthesis</keyword>
<dbReference type="InterPro" id="IPR014746">
    <property type="entry name" value="Gln_synth/guanido_kin_cat_dom"/>
</dbReference>
<dbReference type="InterPro" id="IPR017958">
    <property type="entry name" value="Gln-tRNA_amidoTrfase_suB_CS"/>
</dbReference>
<evidence type="ECO:0000313" key="14">
    <source>
        <dbReference type="Proteomes" id="UP000191418"/>
    </source>
</evidence>
<dbReference type="InterPro" id="IPR006075">
    <property type="entry name" value="Asn/Gln-tRNA_Trfase_suB/E_cat"/>
</dbReference>
<evidence type="ECO:0000256" key="2">
    <source>
        <dbReference type="ARBA" id="ARBA00011123"/>
    </source>
</evidence>
<gene>
    <name evidence="11 13" type="primary">gatB</name>
    <name evidence="13" type="ORF">BTE48_11515</name>
</gene>
<dbReference type="Proteomes" id="UP000191418">
    <property type="component" value="Unassembled WGS sequence"/>
</dbReference>
<protein>
    <recommendedName>
        <fullName evidence="3 11">Aspartyl/glutamyl-tRNA(Asn/Gln) amidotransferase subunit B</fullName>
        <shortName evidence="11">Asp/Glu-ADT subunit B</shortName>
        <ecNumber evidence="11">6.3.5.-</ecNumber>
    </recommendedName>
</protein>
<evidence type="ECO:0000256" key="10">
    <source>
        <dbReference type="ARBA" id="ARBA00047913"/>
    </source>
</evidence>
<keyword evidence="5 11" id="KW-0547">Nucleotide-binding</keyword>
<dbReference type="NCBIfam" id="NF004012">
    <property type="entry name" value="PRK05477.1-2"/>
    <property type="match status" value="1"/>
</dbReference>
<dbReference type="InterPro" id="IPR003789">
    <property type="entry name" value="Asn/Gln_tRNA_amidoTrase-B-like"/>
</dbReference>
<comment type="function">
    <text evidence="8 11">Allows the formation of correctly charged Asn-tRNA(Asn) or Gln-tRNA(Gln) through the transamidation of misacylated Asp-tRNA(Asn) or Glu-tRNA(Gln) in organisms which lack either or both of asparaginyl-tRNA or glutaminyl-tRNA synthetases. The reaction takes place in the presence of glutamine and ATP through an activated phospho-Asp-tRNA(Asn) or phospho-Glu-tRNA(Gln).</text>
</comment>
<dbReference type="FunFam" id="1.10.150.380:FF:000001">
    <property type="entry name" value="Aspartyl/glutamyl-tRNA(Asn/Gln) amidotransferase subunit B"/>
    <property type="match status" value="1"/>
</dbReference>
<dbReference type="EMBL" id="MTSM01000015">
    <property type="protein sequence ID" value="OPX54993.1"/>
    <property type="molecule type" value="Genomic_DNA"/>
</dbReference>
<dbReference type="GO" id="GO:0006412">
    <property type="term" value="P:translation"/>
    <property type="evidence" value="ECO:0007669"/>
    <property type="project" value="UniProtKB-UniRule"/>
</dbReference>
<dbReference type="Pfam" id="PF02637">
    <property type="entry name" value="GatB_Yqey"/>
    <property type="match status" value="1"/>
</dbReference>